<dbReference type="Gene3D" id="3.40.50.300">
    <property type="entry name" value="P-loop containing nucleotide triphosphate hydrolases"/>
    <property type="match status" value="1"/>
</dbReference>
<dbReference type="InterPro" id="IPR027417">
    <property type="entry name" value="P-loop_NTPase"/>
</dbReference>
<dbReference type="InterPro" id="IPR014001">
    <property type="entry name" value="Helicase_ATP-bd"/>
</dbReference>
<reference evidence="9" key="1">
    <citation type="submission" date="2019-09" db="EMBL/GenBank/DDBJ databases">
        <authorList>
            <person name="Zhang L."/>
        </authorList>
    </citation>
    <scope>NUCLEOTIDE SEQUENCE</scope>
</reference>
<dbReference type="GO" id="GO:0004386">
    <property type="term" value="F:helicase activity"/>
    <property type="evidence" value="ECO:0007669"/>
    <property type="project" value="UniProtKB-KW"/>
</dbReference>
<dbReference type="InterPro" id="IPR049730">
    <property type="entry name" value="SNF2/RAD54-like_C"/>
</dbReference>
<dbReference type="GO" id="GO:0005634">
    <property type="term" value="C:nucleus"/>
    <property type="evidence" value="ECO:0007669"/>
    <property type="project" value="UniProtKB-SubCell"/>
</dbReference>
<dbReference type="PANTHER" id="PTHR45821:SF5">
    <property type="entry name" value="SNF2 DOMAIN-CONTAINING PROTEIN CLASSY 4"/>
    <property type="match status" value="1"/>
</dbReference>
<keyword evidence="4" id="KW-0347">Helicase</keyword>
<dbReference type="InterPro" id="IPR001650">
    <property type="entry name" value="Helicase_C-like"/>
</dbReference>
<accession>A0A5K1CJS2</accession>
<dbReference type="CDD" id="cd18793">
    <property type="entry name" value="SF2_C_SNF"/>
    <property type="match status" value="1"/>
</dbReference>
<evidence type="ECO:0008006" key="10">
    <source>
        <dbReference type="Google" id="ProtNLM"/>
    </source>
</evidence>
<keyword evidence="3" id="KW-0378">Hydrolase</keyword>
<dbReference type="AlphaFoldDB" id="A0A5K1CJS2"/>
<evidence type="ECO:0000259" key="8">
    <source>
        <dbReference type="PROSITE" id="PS51194"/>
    </source>
</evidence>
<comment type="subcellular location">
    <subcellularLocation>
        <location evidence="1">Nucleus</location>
    </subcellularLocation>
</comment>
<dbReference type="Gene3D" id="3.40.50.10810">
    <property type="entry name" value="Tandem AAA-ATPase domain"/>
    <property type="match status" value="1"/>
</dbReference>
<dbReference type="GO" id="GO:0080188">
    <property type="term" value="P:gene silencing by siRNA-directed DNA methylation"/>
    <property type="evidence" value="ECO:0007669"/>
    <property type="project" value="InterPro"/>
</dbReference>
<dbReference type="SMART" id="SM00490">
    <property type="entry name" value="HELICc"/>
    <property type="match status" value="1"/>
</dbReference>
<protein>
    <recommendedName>
        <fullName evidence="10">Helicase ATP-binding domain-containing protein</fullName>
    </recommendedName>
</protein>
<evidence type="ECO:0000256" key="2">
    <source>
        <dbReference type="ARBA" id="ARBA00022741"/>
    </source>
</evidence>
<dbReference type="PROSITE" id="PS51194">
    <property type="entry name" value="HELICASE_CTER"/>
    <property type="match status" value="1"/>
</dbReference>
<gene>
    <name evidence="9" type="ORF">NYM_LOCUS17009</name>
</gene>
<evidence type="ECO:0000256" key="6">
    <source>
        <dbReference type="ARBA" id="ARBA00023242"/>
    </source>
</evidence>
<dbReference type="PANTHER" id="PTHR45821">
    <property type="entry name" value="SNF2 DOMAIN-CONTAINING PROTEIN CLASSY 2-RELATED"/>
    <property type="match status" value="1"/>
</dbReference>
<evidence type="ECO:0000259" key="7">
    <source>
        <dbReference type="PROSITE" id="PS51192"/>
    </source>
</evidence>
<evidence type="ECO:0000313" key="9">
    <source>
        <dbReference type="EMBL" id="VVW29068.1"/>
    </source>
</evidence>
<dbReference type="InterPro" id="IPR038718">
    <property type="entry name" value="SNF2-like_sf"/>
</dbReference>
<keyword evidence="6" id="KW-0539">Nucleus</keyword>
<feature type="domain" description="Helicase ATP-binding" evidence="7">
    <location>
        <begin position="81"/>
        <end position="282"/>
    </location>
</feature>
<dbReference type="EMBL" id="LR721782">
    <property type="protein sequence ID" value="VVW29068.1"/>
    <property type="molecule type" value="Genomic_DNA"/>
</dbReference>
<keyword evidence="5" id="KW-0067">ATP-binding</keyword>
<evidence type="ECO:0000256" key="1">
    <source>
        <dbReference type="ARBA" id="ARBA00004123"/>
    </source>
</evidence>
<dbReference type="Pfam" id="PF00271">
    <property type="entry name" value="Helicase_C"/>
    <property type="match status" value="1"/>
</dbReference>
<dbReference type="GO" id="GO:0016787">
    <property type="term" value="F:hydrolase activity"/>
    <property type="evidence" value="ECO:0007669"/>
    <property type="project" value="UniProtKB-KW"/>
</dbReference>
<dbReference type="PROSITE" id="PS51192">
    <property type="entry name" value="HELICASE_ATP_BIND_1"/>
    <property type="match status" value="1"/>
</dbReference>
<evidence type="ECO:0000256" key="3">
    <source>
        <dbReference type="ARBA" id="ARBA00022801"/>
    </source>
</evidence>
<organism evidence="9">
    <name type="scientific">Nymphaea colorata</name>
    <name type="common">pocket water lily</name>
    <dbReference type="NCBI Taxonomy" id="210225"/>
    <lineage>
        <taxon>Eukaryota</taxon>
        <taxon>Viridiplantae</taxon>
        <taxon>Streptophyta</taxon>
        <taxon>Embryophyta</taxon>
        <taxon>Tracheophyta</taxon>
        <taxon>Spermatophyta</taxon>
        <taxon>Magnoliopsida</taxon>
        <taxon>Nymphaeales</taxon>
        <taxon>Nymphaeaceae</taxon>
        <taxon>Nymphaea</taxon>
    </lineage>
</organism>
<proteinExistence type="predicted"/>
<keyword evidence="2" id="KW-0547">Nucleotide-binding</keyword>
<dbReference type="SUPFAM" id="SSF52540">
    <property type="entry name" value="P-loop containing nucleoside triphosphate hydrolases"/>
    <property type="match status" value="2"/>
</dbReference>
<evidence type="ECO:0000256" key="4">
    <source>
        <dbReference type="ARBA" id="ARBA00022806"/>
    </source>
</evidence>
<feature type="domain" description="Helicase C-terminal" evidence="8">
    <location>
        <begin position="441"/>
        <end position="609"/>
    </location>
</feature>
<dbReference type="InterPro" id="IPR044567">
    <property type="entry name" value="CLSY/DRD1"/>
</dbReference>
<dbReference type="Gramene" id="NC4G0021760.1">
    <property type="protein sequence ID" value="NC4G0021760.1:cds"/>
    <property type="gene ID" value="NC4G0021760"/>
</dbReference>
<dbReference type="GO" id="GO:0005524">
    <property type="term" value="F:ATP binding"/>
    <property type="evidence" value="ECO:0007669"/>
    <property type="project" value="UniProtKB-KW"/>
</dbReference>
<dbReference type="Pfam" id="PF00176">
    <property type="entry name" value="SNF2-rel_dom"/>
    <property type="match status" value="1"/>
</dbReference>
<dbReference type="SMART" id="SM00487">
    <property type="entry name" value="DEXDc"/>
    <property type="match status" value="1"/>
</dbReference>
<evidence type="ECO:0000256" key="5">
    <source>
        <dbReference type="ARBA" id="ARBA00022840"/>
    </source>
</evidence>
<dbReference type="InterPro" id="IPR000330">
    <property type="entry name" value="SNF2_N"/>
</dbReference>
<name>A0A5K1CJS2_9MAGN</name>
<sequence>MNGKSGKRISREGEEISEVDDEGFKCQEFSTQGCNSKTFSDGTVWDLIPDLKEKMFQHQKEGFEFIWKTLGGGIAIKDLKSTGSDDIGGCLISHAPGTGKTLLTIAFLRSFLLLFDDYRPMIVAPLILLSTWENEFKKWGIGVPFHILNRNDFSGKENGSVLEIFSKNQSRLGNGRKQNLRRMVKIFSWIRDKSILGISYHLFGKLTAEKQHGREGESIRNLLLEYPGLLVLDEGHIARNKHSKLWQCLKQVKTQRRIMLSGTPFQNNFDQLFSTLYLIRPNFAEGIFERFEDHPSCLDDQADEEYLLHEKNERVLRRSFATFSVGIEPEETSSQLKELRSIIDPFIHVHEGTIHELPGLLDYFVYLYPSPLQRCLLDKLTDRTNFDYDHKVSCICVHPSLLLRRSSQKDNEKDRAIIQEHMLDLSKEQIHDGVKVRFVIELVQLCEAINEKILVFSQFIDPLVIIKRHLISFFGWTDGREVLQLDGSIIDQKQRQSLIHTFNDMSKEVKVLLVSTRVCAEGIDLTGASRVVLLDLVWNPSVRKQAISRAYRIGQQKVVYAYNLIASSTLEEKKYNIQDIKDKFSQLVFSVSAKNCTGSRLVDMMDNYEDKVLIELIKRDQNASLFQRVIELKCGRGQ</sequence>